<dbReference type="Proteomes" id="UP001054945">
    <property type="component" value="Unassembled WGS sequence"/>
</dbReference>
<keyword evidence="3" id="KW-1185">Reference proteome</keyword>
<evidence type="ECO:0000313" key="2">
    <source>
        <dbReference type="EMBL" id="GIX88541.1"/>
    </source>
</evidence>
<name>A0AAV4NYA9_CAEEX</name>
<organism evidence="2 3">
    <name type="scientific">Caerostris extrusa</name>
    <name type="common">Bark spider</name>
    <name type="synonym">Caerostris bankana</name>
    <dbReference type="NCBI Taxonomy" id="172846"/>
    <lineage>
        <taxon>Eukaryota</taxon>
        <taxon>Metazoa</taxon>
        <taxon>Ecdysozoa</taxon>
        <taxon>Arthropoda</taxon>
        <taxon>Chelicerata</taxon>
        <taxon>Arachnida</taxon>
        <taxon>Araneae</taxon>
        <taxon>Araneomorphae</taxon>
        <taxon>Entelegynae</taxon>
        <taxon>Araneoidea</taxon>
        <taxon>Araneidae</taxon>
        <taxon>Caerostris</taxon>
    </lineage>
</organism>
<dbReference type="EMBL" id="BPLR01003777">
    <property type="protein sequence ID" value="GIX88541.1"/>
    <property type="molecule type" value="Genomic_DNA"/>
</dbReference>
<reference evidence="2 3" key="1">
    <citation type="submission" date="2021-06" db="EMBL/GenBank/DDBJ databases">
        <title>Caerostris extrusa draft genome.</title>
        <authorList>
            <person name="Kono N."/>
            <person name="Arakawa K."/>
        </authorList>
    </citation>
    <scope>NUCLEOTIDE SEQUENCE [LARGE SCALE GENOMIC DNA]</scope>
</reference>
<protein>
    <submittedName>
        <fullName evidence="2">Uncharacterized protein</fullName>
    </submittedName>
</protein>
<gene>
    <name evidence="2" type="ORF">CEXT_153181</name>
</gene>
<dbReference type="AlphaFoldDB" id="A0AAV4NYA9"/>
<proteinExistence type="predicted"/>
<feature type="region of interest" description="Disordered" evidence="1">
    <location>
        <begin position="1"/>
        <end position="20"/>
    </location>
</feature>
<sequence length="117" mass="13409">MCTSAAGDEEKASKKIRGWGGRWTRNGGRFQQFREPGRVMGRFIFKSTAVIVRHRCFGFDEAKQITSTEGRNWLLESVLVPFARWQSAIRHLANRVPEMRLGPILTFPWAVSISNRT</sequence>
<comment type="caution">
    <text evidence="2">The sequence shown here is derived from an EMBL/GenBank/DDBJ whole genome shotgun (WGS) entry which is preliminary data.</text>
</comment>
<accession>A0AAV4NYA9</accession>
<evidence type="ECO:0000256" key="1">
    <source>
        <dbReference type="SAM" id="MobiDB-lite"/>
    </source>
</evidence>
<evidence type="ECO:0000313" key="3">
    <source>
        <dbReference type="Proteomes" id="UP001054945"/>
    </source>
</evidence>